<dbReference type="HOGENOM" id="CLU_047703_0_0_0"/>
<keyword evidence="6" id="KW-0249">Electron transport</keyword>
<reference evidence="13" key="1">
    <citation type="submission" date="2014-02" db="EMBL/GenBank/DDBJ databases">
        <title>Complete genome sequence and comparative genomic analysis of the nitrogen-fixing bacterium Leptospirillum ferriphilum YSK.</title>
        <authorList>
            <person name="Guo X."/>
            <person name="Yin H."/>
            <person name="Liang Y."/>
            <person name="Hu Q."/>
            <person name="Ma L."/>
            <person name="Xiao Y."/>
            <person name="Zhang X."/>
            <person name="Qiu G."/>
            <person name="Liu X."/>
        </authorList>
    </citation>
    <scope>NUCLEOTIDE SEQUENCE [LARGE SCALE GENOMIC DNA]</scope>
    <source>
        <strain evidence="13">YSK</strain>
    </source>
</reference>
<comment type="subcellular location">
    <subcellularLocation>
        <location evidence="1">Membrane</location>
        <topology evidence="1">Multi-pass membrane protein</topology>
    </subcellularLocation>
</comment>
<dbReference type="EMBL" id="CP007243">
    <property type="protein sequence ID" value="AIA30926.1"/>
    <property type="molecule type" value="Genomic_DNA"/>
</dbReference>
<feature type="transmembrane region" description="Helical" evidence="10">
    <location>
        <begin position="103"/>
        <end position="123"/>
    </location>
</feature>
<feature type="domain" description="Cytochrome b/b6 C-terminal region profile" evidence="11">
    <location>
        <begin position="23"/>
        <end position="162"/>
    </location>
</feature>
<feature type="transmembrane region" description="Helical" evidence="10">
    <location>
        <begin position="207"/>
        <end position="228"/>
    </location>
</feature>
<dbReference type="GO" id="GO:0009055">
    <property type="term" value="F:electron transfer activity"/>
    <property type="evidence" value="ECO:0007669"/>
    <property type="project" value="InterPro"/>
</dbReference>
<evidence type="ECO:0000256" key="7">
    <source>
        <dbReference type="ARBA" id="ARBA00022989"/>
    </source>
</evidence>
<dbReference type="OrthoDB" id="5398501at2"/>
<dbReference type="InterPro" id="IPR036150">
    <property type="entry name" value="Cyt_b/b6_C_sf"/>
</dbReference>
<name>A0A059Y054_9BACT</name>
<evidence type="ECO:0000313" key="12">
    <source>
        <dbReference type="EMBL" id="AIA30926.1"/>
    </source>
</evidence>
<dbReference type="Gene3D" id="1.20.810.10">
    <property type="entry name" value="Cytochrome Bc1 Complex, Chain C"/>
    <property type="match status" value="1"/>
</dbReference>
<reference evidence="12 13" key="2">
    <citation type="journal article" date="2015" name="Biomed. Res. Int.">
        <title>Effects of Arsenite Resistance on the Growth and Functional Gene Expression of Leptospirillum ferriphilum and Acidithiobacillus thiooxidans in Pure Culture and Coculture.</title>
        <authorList>
            <person name="Jiang H."/>
            <person name="Liang Y."/>
            <person name="Yin H."/>
            <person name="Xiao Y."/>
            <person name="Guo X."/>
            <person name="Xu Y."/>
            <person name="Hu Q."/>
            <person name="Liu H."/>
            <person name="Liu X."/>
        </authorList>
    </citation>
    <scope>NUCLEOTIDE SEQUENCE [LARGE SCALE GENOMIC DNA]</scope>
    <source>
        <strain evidence="12 13">YSK</strain>
    </source>
</reference>
<accession>A0A059Y054</accession>
<dbReference type="GO" id="GO:0046872">
    <property type="term" value="F:metal ion binding"/>
    <property type="evidence" value="ECO:0007669"/>
    <property type="project" value="UniProtKB-KW"/>
</dbReference>
<keyword evidence="2" id="KW-0813">Transport</keyword>
<evidence type="ECO:0000256" key="4">
    <source>
        <dbReference type="ARBA" id="ARBA00022692"/>
    </source>
</evidence>
<dbReference type="Proteomes" id="UP000027059">
    <property type="component" value="Chromosome"/>
</dbReference>
<evidence type="ECO:0000313" key="13">
    <source>
        <dbReference type="Proteomes" id="UP000027059"/>
    </source>
</evidence>
<keyword evidence="5" id="KW-0479">Metal-binding</keyword>
<evidence type="ECO:0000256" key="8">
    <source>
        <dbReference type="ARBA" id="ARBA00023004"/>
    </source>
</evidence>
<keyword evidence="8" id="KW-0408">Iron</keyword>
<gene>
    <name evidence="12" type="ORF">Y981_09835</name>
</gene>
<keyword evidence="3" id="KW-0349">Heme</keyword>
<protein>
    <submittedName>
        <fullName evidence="12">Cytochrome C</fullName>
    </submittedName>
</protein>
<evidence type="ECO:0000256" key="9">
    <source>
        <dbReference type="ARBA" id="ARBA00023136"/>
    </source>
</evidence>
<feature type="transmembrane region" description="Helical" evidence="10">
    <location>
        <begin position="45"/>
        <end position="67"/>
    </location>
</feature>
<sequence>MENKVTREIFPRDARKSYGLVELMKGSTPIVKKEPEDTVYTWPNLIMIELICALLITAGLIILVQFVHAPLRSLADPSTTPNPMRAPWYFLGLQELLVYFDPWYAGVVLPGMIIVGLMTFPYVDTNPKGVGYYTFSERKFAIFNYSFGFALWWVTIVIGTYLRGLDWQWYWPWSDHLVHMNPALVTLVPLHIVFVNLLHVSKDVGKALCDVLFFAYFAVGMAIPYFFMRKFYDSLGGARYFVFMLFFLSMMGVALKIVLRLLFNIKYIVVTPWINV</sequence>
<dbReference type="PROSITE" id="PS51003">
    <property type="entry name" value="CYTB_CTER"/>
    <property type="match status" value="1"/>
</dbReference>
<dbReference type="InterPro" id="IPR027387">
    <property type="entry name" value="Cytb/b6-like_sf"/>
</dbReference>
<evidence type="ECO:0000256" key="2">
    <source>
        <dbReference type="ARBA" id="ARBA00022448"/>
    </source>
</evidence>
<keyword evidence="4 10" id="KW-0812">Transmembrane</keyword>
<evidence type="ECO:0000256" key="6">
    <source>
        <dbReference type="ARBA" id="ARBA00022982"/>
    </source>
</evidence>
<dbReference type="GO" id="GO:0016020">
    <property type="term" value="C:membrane"/>
    <property type="evidence" value="ECO:0007669"/>
    <property type="project" value="UniProtKB-SubCell"/>
</dbReference>
<dbReference type="Pfam" id="PF00032">
    <property type="entry name" value="Cytochrom_B_C"/>
    <property type="match status" value="1"/>
</dbReference>
<dbReference type="KEGG" id="lfp:Y981_09835"/>
<feature type="transmembrane region" description="Helical" evidence="10">
    <location>
        <begin position="143"/>
        <end position="162"/>
    </location>
</feature>
<keyword evidence="7 10" id="KW-1133">Transmembrane helix</keyword>
<keyword evidence="13" id="KW-1185">Reference proteome</keyword>
<feature type="transmembrane region" description="Helical" evidence="10">
    <location>
        <begin position="182"/>
        <end position="200"/>
    </location>
</feature>
<dbReference type="InterPro" id="IPR005798">
    <property type="entry name" value="Cyt_b/b6_C"/>
</dbReference>
<dbReference type="SUPFAM" id="SSF81648">
    <property type="entry name" value="a domain/subunit of cytochrome bc1 complex (Ubiquinol-cytochrome c reductase)"/>
    <property type="match status" value="1"/>
</dbReference>
<proteinExistence type="predicted"/>
<evidence type="ECO:0000256" key="5">
    <source>
        <dbReference type="ARBA" id="ARBA00022723"/>
    </source>
</evidence>
<organism evidence="12 13">
    <name type="scientific">Leptospirillum ferriphilum YSK</name>
    <dbReference type="NCBI Taxonomy" id="1441628"/>
    <lineage>
        <taxon>Bacteria</taxon>
        <taxon>Pseudomonadati</taxon>
        <taxon>Nitrospirota</taxon>
        <taxon>Nitrospiria</taxon>
        <taxon>Nitrospirales</taxon>
        <taxon>Nitrospiraceae</taxon>
        <taxon>Leptospirillum</taxon>
    </lineage>
</organism>
<keyword evidence="9 10" id="KW-0472">Membrane</keyword>
<evidence type="ECO:0000256" key="1">
    <source>
        <dbReference type="ARBA" id="ARBA00004141"/>
    </source>
</evidence>
<evidence type="ECO:0000256" key="3">
    <source>
        <dbReference type="ARBA" id="ARBA00022617"/>
    </source>
</evidence>
<dbReference type="AlphaFoldDB" id="A0A059Y054"/>
<dbReference type="GO" id="GO:0016491">
    <property type="term" value="F:oxidoreductase activity"/>
    <property type="evidence" value="ECO:0007669"/>
    <property type="project" value="InterPro"/>
</dbReference>
<evidence type="ECO:0000256" key="10">
    <source>
        <dbReference type="SAM" id="Phobius"/>
    </source>
</evidence>
<evidence type="ECO:0000259" key="11">
    <source>
        <dbReference type="PROSITE" id="PS51003"/>
    </source>
</evidence>
<feature type="transmembrane region" description="Helical" evidence="10">
    <location>
        <begin position="240"/>
        <end position="259"/>
    </location>
</feature>